<gene>
    <name evidence="1" type="ORF">KC717_07005</name>
</gene>
<organism evidence="1 2">
    <name type="scientific">Candidatus Dojkabacteria bacterium</name>
    <dbReference type="NCBI Taxonomy" id="2099670"/>
    <lineage>
        <taxon>Bacteria</taxon>
        <taxon>Candidatus Dojkabacteria</taxon>
    </lineage>
</organism>
<reference evidence="1" key="2">
    <citation type="journal article" date="2021" name="Microbiome">
        <title>Successional dynamics and alternative stable states in a saline activated sludge microbial community over 9 years.</title>
        <authorList>
            <person name="Wang Y."/>
            <person name="Ye J."/>
            <person name="Ju F."/>
            <person name="Liu L."/>
            <person name="Boyd J.A."/>
            <person name="Deng Y."/>
            <person name="Parks D.H."/>
            <person name="Jiang X."/>
            <person name="Yin X."/>
            <person name="Woodcroft B.J."/>
            <person name="Tyson G.W."/>
            <person name="Hugenholtz P."/>
            <person name="Polz M.F."/>
            <person name="Zhang T."/>
        </authorList>
    </citation>
    <scope>NUCLEOTIDE SEQUENCE</scope>
    <source>
        <strain evidence="1">HKST-UBA11</strain>
    </source>
</reference>
<reference evidence="1" key="1">
    <citation type="submission" date="2020-04" db="EMBL/GenBank/DDBJ databases">
        <authorList>
            <person name="Zhang T."/>
        </authorList>
    </citation>
    <scope>NUCLEOTIDE SEQUENCE</scope>
    <source>
        <strain evidence="1">HKST-UBA11</strain>
    </source>
</reference>
<dbReference type="EMBL" id="JAGQLH010000143">
    <property type="protein sequence ID" value="MCA9386365.1"/>
    <property type="molecule type" value="Genomic_DNA"/>
</dbReference>
<evidence type="ECO:0000313" key="1">
    <source>
        <dbReference type="EMBL" id="MCA9386365.1"/>
    </source>
</evidence>
<protein>
    <submittedName>
        <fullName evidence="1">Uncharacterized protein</fullName>
    </submittedName>
</protein>
<dbReference type="AlphaFoldDB" id="A0A955RL55"/>
<proteinExistence type="predicted"/>
<evidence type="ECO:0000313" key="2">
    <source>
        <dbReference type="Proteomes" id="UP000754563"/>
    </source>
</evidence>
<sequence>MENGKFLFFRLVRYAIGNQRVQTQLKTNQNGVFIITADKWQTIMEKIDNEELQAILAHGLEDV</sequence>
<dbReference type="Proteomes" id="UP000754563">
    <property type="component" value="Unassembled WGS sequence"/>
</dbReference>
<name>A0A955RL55_9BACT</name>
<comment type="caution">
    <text evidence="1">The sequence shown here is derived from an EMBL/GenBank/DDBJ whole genome shotgun (WGS) entry which is preliminary data.</text>
</comment>
<accession>A0A955RL55</accession>